<proteinExistence type="predicted"/>
<feature type="compositionally biased region" description="Polar residues" evidence="1">
    <location>
        <begin position="50"/>
        <end position="60"/>
    </location>
</feature>
<feature type="region of interest" description="Disordered" evidence="1">
    <location>
        <begin position="1"/>
        <end position="22"/>
    </location>
</feature>
<accession>A0A452Z5S3</accession>
<dbReference type="AlphaFoldDB" id="A0A452Z5S3"/>
<evidence type="ECO:0000256" key="1">
    <source>
        <dbReference type="SAM" id="MobiDB-lite"/>
    </source>
</evidence>
<keyword evidence="3" id="KW-1185">Reference proteome</keyword>
<evidence type="ECO:0000313" key="3">
    <source>
        <dbReference type="Proteomes" id="UP000015105"/>
    </source>
</evidence>
<reference evidence="2" key="4">
    <citation type="submission" date="2019-03" db="UniProtKB">
        <authorList>
            <consortium name="EnsemblPlants"/>
        </authorList>
    </citation>
    <scope>IDENTIFICATION</scope>
</reference>
<name>A0A452Z5S3_AEGTS</name>
<protein>
    <submittedName>
        <fullName evidence="2">Uncharacterized protein</fullName>
    </submittedName>
</protein>
<dbReference type="Proteomes" id="UP000015105">
    <property type="component" value="Chromosome 1D"/>
</dbReference>
<feature type="region of interest" description="Disordered" evidence="1">
    <location>
        <begin position="47"/>
        <end position="67"/>
    </location>
</feature>
<reference evidence="2" key="3">
    <citation type="journal article" date="2017" name="Nature">
        <title>Genome sequence of the progenitor of the wheat D genome Aegilops tauschii.</title>
        <authorList>
            <person name="Luo M.C."/>
            <person name="Gu Y.Q."/>
            <person name="Puiu D."/>
            <person name="Wang H."/>
            <person name="Twardziok S.O."/>
            <person name="Deal K.R."/>
            <person name="Huo N."/>
            <person name="Zhu T."/>
            <person name="Wang L."/>
            <person name="Wang Y."/>
            <person name="McGuire P.E."/>
            <person name="Liu S."/>
            <person name="Long H."/>
            <person name="Ramasamy R.K."/>
            <person name="Rodriguez J.C."/>
            <person name="Van S.L."/>
            <person name="Yuan L."/>
            <person name="Wang Z."/>
            <person name="Xia Z."/>
            <person name="Xiao L."/>
            <person name="Anderson O.D."/>
            <person name="Ouyang S."/>
            <person name="Liang Y."/>
            <person name="Zimin A.V."/>
            <person name="Pertea G."/>
            <person name="Qi P."/>
            <person name="Bennetzen J.L."/>
            <person name="Dai X."/>
            <person name="Dawson M.W."/>
            <person name="Muller H.G."/>
            <person name="Kugler K."/>
            <person name="Rivarola-Duarte L."/>
            <person name="Spannagl M."/>
            <person name="Mayer K.F.X."/>
            <person name="Lu F.H."/>
            <person name="Bevan M.W."/>
            <person name="Leroy P."/>
            <person name="Li P."/>
            <person name="You F.M."/>
            <person name="Sun Q."/>
            <person name="Liu Z."/>
            <person name="Lyons E."/>
            <person name="Wicker T."/>
            <person name="Salzberg S.L."/>
            <person name="Devos K.M."/>
            <person name="Dvorak J."/>
        </authorList>
    </citation>
    <scope>NUCLEOTIDE SEQUENCE [LARGE SCALE GENOMIC DNA]</scope>
    <source>
        <strain evidence="2">cv. AL8/78</strain>
    </source>
</reference>
<dbReference type="EnsemblPlants" id="AET1Gv20641200.1">
    <property type="protein sequence ID" value="AET1Gv20641200.1"/>
    <property type="gene ID" value="AET1Gv20641200"/>
</dbReference>
<reference evidence="2" key="5">
    <citation type="journal article" date="2021" name="G3 (Bethesda)">
        <title>Aegilops tauschii genome assembly Aet v5.0 features greater sequence contiguity and improved annotation.</title>
        <authorList>
            <person name="Wang L."/>
            <person name="Zhu T."/>
            <person name="Rodriguez J.C."/>
            <person name="Deal K.R."/>
            <person name="Dubcovsky J."/>
            <person name="McGuire P.E."/>
            <person name="Lux T."/>
            <person name="Spannagl M."/>
            <person name="Mayer K.F.X."/>
            <person name="Baldrich P."/>
            <person name="Meyers B.C."/>
            <person name="Huo N."/>
            <person name="Gu Y.Q."/>
            <person name="Zhou H."/>
            <person name="Devos K.M."/>
            <person name="Bennetzen J.L."/>
            <person name="Unver T."/>
            <person name="Budak H."/>
            <person name="Gulick P.J."/>
            <person name="Galiba G."/>
            <person name="Kalapos B."/>
            <person name="Nelson D.R."/>
            <person name="Li P."/>
            <person name="You F.M."/>
            <person name="Luo M.C."/>
            <person name="Dvorak J."/>
        </authorList>
    </citation>
    <scope>NUCLEOTIDE SEQUENCE [LARGE SCALE GENOMIC DNA]</scope>
    <source>
        <strain evidence="2">cv. AL8/78</strain>
    </source>
</reference>
<dbReference type="Gramene" id="AET1Gv20641200.1">
    <property type="protein sequence ID" value="AET1Gv20641200.1"/>
    <property type="gene ID" value="AET1Gv20641200"/>
</dbReference>
<sequence>GAGACQVGEEDDGAGGKPPLLSTTAGLTTRTAVDLLSFSLLASPLGVRPSPSTFTVSASSRAGWPAH</sequence>
<evidence type="ECO:0000313" key="2">
    <source>
        <dbReference type="EnsemblPlants" id="AET1Gv20641200.1"/>
    </source>
</evidence>
<reference evidence="3" key="2">
    <citation type="journal article" date="2017" name="Nat. Plants">
        <title>The Aegilops tauschii genome reveals multiple impacts of transposons.</title>
        <authorList>
            <person name="Zhao G."/>
            <person name="Zou C."/>
            <person name="Li K."/>
            <person name="Wang K."/>
            <person name="Li T."/>
            <person name="Gao L."/>
            <person name="Zhang X."/>
            <person name="Wang H."/>
            <person name="Yang Z."/>
            <person name="Liu X."/>
            <person name="Jiang W."/>
            <person name="Mao L."/>
            <person name="Kong X."/>
            <person name="Jiao Y."/>
            <person name="Jia J."/>
        </authorList>
    </citation>
    <scope>NUCLEOTIDE SEQUENCE [LARGE SCALE GENOMIC DNA]</scope>
    <source>
        <strain evidence="3">cv. AL8/78</strain>
    </source>
</reference>
<reference evidence="3" key="1">
    <citation type="journal article" date="2014" name="Science">
        <title>Ancient hybridizations among the ancestral genomes of bread wheat.</title>
        <authorList>
            <consortium name="International Wheat Genome Sequencing Consortium,"/>
            <person name="Marcussen T."/>
            <person name="Sandve S.R."/>
            <person name="Heier L."/>
            <person name="Spannagl M."/>
            <person name="Pfeifer M."/>
            <person name="Jakobsen K.S."/>
            <person name="Wulff B.B."/>
            <person name="Steuernagel B."/>
            <person name="Mayer K.F."/>
            <person name="Olsen O.A."/>
        </authorList>
    </citation>
    <scope>NUCLEOTIDE SEQUENCE [LARGE SCALE GENOMIC DNA]</scope>
    <source>
        <strain evidence="3">cv. AL8/78</strain>
    </source>
</reference>
<organism evidence="2 3">
    <name type="scientific">Aegilops tauschii subsp. strangulata</name>
    <name type="common">Goatgrass</name>
    <dbReference type="NCBI Taxonomy" id="200361"/>
    <lineage>
        <taxon>Eukaryota</taxon>
        <taxon>Viridiplantae</taxon>
        <taxon>Streptophyta</taxon>
        <taxon>Embryophyta</taxon>
        <taxon>Tracheophyta</taxon>
        <taxon>Spermatophyta</taxon>
        <taxon>Magnoliopsida</taxon>
        <taxon>Liliopsida</taxon>
        <taxon>Poales</taxon>
        <taxon>Poaceae</taxon>
        <taxon>BOP clade</taxon>
        <taxon>Pooideae</taxon>
        <taxon>Triticodae</taxon>
        <taxon>Triticeae</taxon>
        <taxon>Triticinae</taxon>
        <taxon>Aegilops</taxon>
    </lineage>
</organism>